<dbReference type="InterPro" id="IPR056690">
    <property type="entry name" value="DUF7788"/>
</dbReference>
<evidence type="ECO:0000259" key="2">
    <source>
        <dbReference type="Pfam" id="PF11443"/>
    </source>
</evidence>
<keyword evidence="5" id="KW-1185">Reference proteome</keyword>
<proteinExistence type="predicted"/>
<evidence type="ECO:0000313" key="4">
    <source>
        <dbReference type="EMBL" id="KAK9289009.1"/>
    </source>
</evidence>
<sequence length="660" mass="75125">MYPSSQLIGPPEIYCAANDDDGDTTIKTVQPQPQNLRLSGKPRFGFTENNSLTYVATGNPCLDFFFHIVPNTPPDSLTERLQLAWYHDPITALKLICNLRGVRGTGKSDKEGFYTSALWLHNHHPKTLACNARVFAEFGYFKDLLEILYRILEGPNVRDEEKKEWAARKAIKGRGHVRKRFFLGKKLERKLEGKNKVKPSMPKQQRRLAYEAKAKAEKEQARALRKERVTAKAKKGFERYIRDPVYRFLHDQISEMFAEVLKADLGFLNSGEICRISLASKWCPSIDSSYDKATLICENIARRVFPRECDQEYQGIEEAHYVYRIRDRLRKQLLVPLHKALELPEVYMSSNQWETLPYNRVASVAMKNYKTHFLKHDNKRFQGYLDDVKSGNAKIAAGALLPHDIIASLKDADGGKVAELQWARMVDDVAKKGKLKNCIAVCDVSGSMNGTPMEVCVALGLLISELSEDPWKGKVITFSKNPQLHKVEGDSLLSKTQFIKRMDWGGKTDFQKVFDRILQVAVNGNLSEDQMIKRVFVFSDMEFDRASGHWGNHWYGCWSNSGLDLGSQSRRRKGWETDYEVIKRKFNEKGFNKVPEIVFWNLRDSSATPVAADESGVALVSGFSKNLVTLFLDNGGLINPEVVMQTAIAGELYQKLIIYD</sequence>
<name>A0AAP0S8J9_LIQFO</name>
<dbReference type="PANTHER" id="PTHR31373">
    <property type="entry name" value="OS06G0652100 PROTEIN"/>
    <property type="match status" value="1"/>
</dbReference>
<dbReference type="InterPro" id="IPR036465">
    <property type="entry name" value="vWFA_dom_sf"/>
</dbReference>
<protein>
    <submittedName>
        <fullName evidence="4">Uncharacterized protein</fullName>
    </submittedName>
</protein>
<dbReference type="Pfam" id="PF25043">
    <property type="entry name" value="DUF7788"/>
    <property type="match status" value="1"/>
</dbReference>
<dbReference type="Gene3D" id="3.40.50.410">
    <property type="entry name" value="von Willebrand factor, type A domain"/>
    <property type="match status" value="1"/>
</dbReference>
<dbReference type="InterPro" id="IPR011205">
    <property type="entry name" value="UCP015417_vWA"/>
</dbReference>
<dbReference type="SUPFAM" id="SSF53300">
    <property type="entry name" value="vWA-like"/>
    <property type="match status" value="1"/>
</dbReference>
<feature type="domain" description="DUF2828" evidence="2">
    <location>
        <begin position="47"/>
        <end position="435"/>
    </location>
</feature>
<accession>A0AAP0S8J9</accession>
<evidence type="ECO:0000259" key="3">
    <source>
        <dbReference type="Pfam" id="PF25043"/>
    </source>
</evidence>
<evidence type="ECO:0000256" key="1">
    <source>
        <dbReference type="SAM" id="Coils"/>
    </source>
</evidence>
<reference evidence="4 5" key="1">
    <citation type="journal article" date="2024" name="Plant J.">
        <title>Genome sequences and population genomics reveal climatic adaptation and genomic divergence between two closely related sweetgum species.</title>
        <authorList>
            <person name="Xu W.Q."/>
            <person name="Ren C.Q."/>
            <person name="Zhang X.Y."/>
            <person name="Comes H.P."/>
            <person name="Liu X.H."/>
            <person name="Li Y.G."/>
            <person name="Kettle C.J."/>
            <person name="Jalonen R."/>
            <person name="Gaisberger H."/>
            <person name="Ma Y.Z."/>
            <person name="Qiu Y.X."/>
        </authorList>
    </citation>
    <scope>NUCLEOTIDE SEQUENCE [LARGE SCALE GENOMIC DNA]</scope>
    <source>
        <strain evidence="4">Hangzhou</strain>
    </source>
</reference>
<dbReference type="AlphaFoldDB" id="A0AAP0S8J9"/>
<dbReference type="Proteomes" id="UP001415857">
    <property type="component" value="Unassembled WGS sequence"/>
</dbReference>
<organism evidence="4 5">
    <name type="scientific">Liquidambar formosana</name>
    <name type="common">Formosan gum</name>
    <dbReference type="NCBI Taxonomy" id="63359"/>
    <lineage>
        <taxon>Eukaryota</taxon>
        <taxon>Viridiplantae</taxon>
        <taxon>Streptophyta</taxon>
        <taxon>Embryophyta</taxon>
        <taxon>Tracheophyta</taxon>
        <taxon>Spermatophyta</taxon>
        <taxon>Magnoliopsida</taxon>
        <taxon>eudicotyledons</taxon>
        <taxon>Gunneridae</taxon>
        <taxon>Pentapetalae</taxon>
        <taxon>Saxifragales</taxon>
        <taxon>Altingiaceae</taxon>
        <taxon>Liquidambar</taxon>
    </lineage>
</organism>
<dbReference type="EMBL" id="JBBPBK010000003">
    <property type="protein sequence ID" value="KAK9289009.1"/>
    <property type="molecule type" value="Genomic_DNA"/>
</dbReference>
<feature type="coiled-coil region" evidence="1">
    <location>
        <begin position="207"/>
        <end position="234"/>
    </location>
</feature>
<gene>
    <name evidence="4" type="ORF">L1049_017480</name>
</gene>
<dbReference type="Pfam" id="PF11443">
    <property type="entry name" value="DUF2828"/>
    <property type="match status" value="1"/>
</dbReference>
<feature type="domain" description="DUF7788" evidence="3">
    <location>
        <begin position="437"/>
        <end position="640"/>
    </location>
</feature>
<dbReference type="InterPro" id="IPR058580">
    <property type="entry name" value="DUF2828"/>
</dbReference>
<keyword evidence="1" id="KW-0175">Coiled coil</keyword>
<dbReference type="PANTHER" id="PTHR31373:SF27">
    <property type="entry name" value="TROVE DOMAIN-CONTAINING PROTEIN"/>
    <property type="match status" value="1"/>
</dbReference>
<dbReference type="PIRSF" id="PIRSF015417">
    <property type="entry name" value="T31B5_30_vWA"/>
    <property type="match status" value="1"/>
</dbReference>
<comment type="caution">
    <text evidence="4">The sequence shown here is derived from an EMBL/GenBank/DDBJ whole genome shotgun (WGS) entry which is preliminary data.</text>
</comment>
<evidence type="ECO:0000313" key="5">
    <source>
        <dbReference type="Proteomes" id="UP001415857"/>
    </source>
</evidence>